<dbReference type="EC" id="2.7.13.3" evidence="2"/>
<evidence type="ECO:0000313" key="10">
    <source>
        <dbReference type="EMBL" id="KIO76823.1"/>
    </source>
</evidence>
<accession>A0A0D0F5H5</accession>
<dbReference type="CDD" id="cd00082">
    <property type="entry name" value="HisKA"/>
    <property type="match status" value="1"/>
</dbReference>
<dbReference type="Gene3D" id="3.30.565.10">
    <property type="entry name" value="Histidine kinase-like ATPase, C-terminal domain"/>
    <property type="match status" value="1"/>
</dbReference>
<evidence type="ECO:0000256" key="4">
    <source>
        <dbReference type="ARBA" id="ARBA00022679"/>
    </source>
</evidence>
<evidence type="ECO:0000256" key="6">
    <source>
        <dbReference type="ARBA" id="ARBA00022777"/>
    </source>
</evidence>
<feature type="transmembrane region" description="Helical" evidence="8">
    <location>
        <begin position="129"/>
        <end position="152"/>
    </location>
</feature>
<dbReference type="PROSITE" id="PS50109">
    <property type="entry name" value="HIS_KIN"/>
    <property type="match status" value="1"/>
</dbReference>
<dbReference type="GO" id="GO:0000155">
    <property type="term" value="F:phosphorelay sensor kinase activity"/>
    <property type="evidence" value="ECO:0007669"/>
    <property type="project" value="InterPro"/>
</dbReference>
<dbReference type="SMART" id="SM00388">
    <property type="entry name" value="HisKA"/>
    <property type="match status" value="1"/>
</dbReference>
<dbReference type="SUPFAM" id="SSF55874">
    <property type="entry name" value="ATPase domain of HSP90 chaperone/DNA topoisomerase II/histidine kinase"/>
    <property type="match status" value="1"/>
</dbReference>
<proteinExistence type="predicted"/>
<evidence type="ECO:0000256" key="7">
    <source>
        <dbReference type="ARBA" id="ARBA00022989"/>
    </source>
</evidence>
<feature type="transmembrane region" description="Helical" evidence="8">
    <location>
        <begin position="7"/>
        <end position="30"/>
    </location>
</feature>
<evidence type="ECO:0000256" key="1">
    <source>
        <dbReference type="ARBA" id="ARBA00000085"/>
    </source>
</evidence>
<feature type="domain" description="Histidine kinase" evidence="9">
    <location>
        <begin position="219"/>
        <end position="407"/>
    </location>
</feature>
<dbReference type="Pfam" id="PF02518">
    <property type="entry name" value="HATPase_c"/>
    <property type="match status" value="1"/>
</dbReference>
<dbReference type="STRING" id="1503925.TH53_12970"/>
<evidence type="ECO:0000259" key="9">
    <source>
        <dbReference type="PROSITE" id="PS50109"/>
    </source>
</evidence>
<evidence type="ECO:0000256" key="2">
    <source>
        <dbReference type="ARBA" id="ARBA00012438"/>
    </source>
</evidence>
<evidence type="ECO:0000256" key="5">
    <source>
        <dbReference type="ARBA" id="ARBA00022692"/>
    </source>
</evidence>
<dbReference type="InterPro" id="IPR003594">
    <property type="entry name" value="HATPase_dom"/>
</dbReference>
<dbReference type="SUPFAM" id="SSF47384">
    <property type="entry name" value="Homodimeric domain of signal transducing histidine kinase"/>
    <property type="match status" value="1"/>
</dbReference>
<reference evidence="10 11" key="1">
    <citation type="submission" date="2015-01" db="EMBL/GenBank/DDBJ databases">
        <title>Draft genome sequence of Pedobacter sp. NL19 isolated from sludge of an effluent treatment pond in an abandoned uranium mine.</title>
        <authorList>
            <person name="Santos T."/>
            <person name="Caetano T."/>
            <person name="Covas C."/>
            <person name="Cruz A."/>
            <person name="Mendo S."/>
        </authorList>
    </citation>
    <scope>NUCLEOTIDE SEQUENCE [LARGE SCALE GENOMIC DNA]</scope>
    <source>
        <strain evidence="10 11">NL19</strain>
    </source>
</reference>
<gene>
    <name evidence="10" type="ORF">TH53_12970</name>
</gene>
<dbReference type="InterPro" id="IPR050428">
    <property type="entry name" value="TCS_sensor_his_kinase"/>
</dbReference>
<keyword evidence="7 8" id="KW-1133">Transmembrane helix</keyword>
<dbReference type="Pfam" id="PF00512">
    <property type="entry name" value="HisKA"/>
    <property type="match status" value="1"/>
</dbReference>
<dbReference type="CDD" id="cd00075">
    <property type="entry name" value="HATPase"/>
    <property type="match status" value="1"/>
</dbReference>
<dbReference type="InterPro" id="IPR036890">
    <property type="entry name" value="HATPase_C_sf"/>
</dbReference>
<comment type="caution">
    <text evidence="10">The sequence shown here is derived from an EMBL/GenBank/DDBJ whole genome shotgun (WGS) entry which is preliminary data.</text>
</comment>
<comment type="catalytic activity">
    <reaction evidence="1">
        <text>ATP + protein L-histidine = ADP + protein N-phospho-L-histidine.</text>
        <dbReference type="EC" id="2.7.13.3"/>
    </reaction>
</comment>
<dbReference type="Proteomes" id="UP000032049">
    <property type="component" value="Unassembled WGS sequence"/>
</dbReference>
<protein>
    <recommendedName>
        <fullName evidence="2">histidine kinase</fullName>
        <ecNumber evidence="2">2.7.13.3</ecNumber>
    </recommendedName>
</protein>
<dbReference type="GO" id="GO:0005886">
    <property type="term" value="C:plasma membrane"/>
    <property type="evidence" value="ECO:0007669"/>
    <property type="project" value="TreeGrafter"/>
</dbReference>
<dbReference type="InterPro" id="IPR005467">
    <property type="entry name" value="His_kinase_dom"/>
</dbReference>
<keyword evidence="5 8" id="KW-0812">Transmembrane</keyword>
<evidence type="ECO:0000256" key="8">
    <source>
        <dbReference type="SAM" id="Phobius"/>
    </source>
</evidence>
<dbReference type="OrthoDB" id="1522504at2"/>
<name>A0A0D0F5H5_9SPHI</name>
<dbReference type="PANTHER" id="PTHR45436">
    <property type="entry name" value="SENSOR HISTIDINE KINASE YKOH"/>
    <property type="match status" value="1"/>
</dbReference>
<evidence type="ECO:0000313" key="11">
    <source>
        <dbReference type="Proteomes" id="UP000032049"/>
    </source>
</evidence>
<dbReference type="RefSeq" id="WP_041882576.1">
    <property type="nucleotide sequence ID" value="NZ_CP157278.1"/>
</dbReference>
<organism evidence="10 11">
    <name type="scientific">Pedobacter lusitanus</name>
    <dbReference type="NCBI Taxonomy" id="1503925"/>
    <lineage>
        <taxon>Bacteria</taxon>
        <taxon>Pseudomonadati</taxon>
        <taxon>Bacteroidota</taxon>
        <taxon>Sphingobacteriia</taxon>
        <taxon>Sphingobacteriales</taxon>
        <taxon>Sphingobacteriaceae</taxon>
        <taxon>Pedobacter</taxon>
    </lineage>
</organism>
<dbReference type="PANTHER" id="PTHR45436:SF5">
    <property type="entry name" value="SENSOR HISTIDINE KINASE TRCS"/>
    <property type="match status" value="1"/>
</dbReference>
<keyword evidence="6" id="KW-0418">Kinase</keyword>
<keyword evidence="3" id="KW-0597">Phosphoprotein</keyword>
<dbReference type="AlphaFoldDB" id="A0A0D0F5H5"/>
<keyword evidence="11" id="KW-1185">Reference proteome</keyword>
<dbReference type="Gene3D" id="1.10.287.130">
    <property type="match status" value="1"/>
</dbReference>
<keyword evidence="8" id="KW-0472">Membrane</keyword>
<dbReference type="InterPro" id="IPR036097">
    <property type="entry name" value="HisK_dim/P_sf"/>
</dbReference>
<sequence length="428" mass="48450">MKINYKYTIAYTIITFVVLNIGFAIVYSAIRRGAVQSVAGKLENLNVVVARHMEKDNTHTDFTPGKNVKIKPFAVQDSLTNPESVKIMKEWNDEVEAIVPMVHFSSYPVINGIRYTISSKAMLVEPDDIYLNGIILVFAWTFVFLIALVIILSELISWHILKPFNHTLDAIQQFEIDQESAINVEETQTTEFRELNNFLVKMSNKAKNSYIALKEFSENASHELQTPIATMKAKIELLMESELEETQAAMLSDIHDELEKLAKINHSLTLLAKLENYNSDLKCRIDLSSILSTKVAEFTDWMEMRDIKLEIAIDPQVTIALDESLAELMLNNLISNAIRHNVLSGNMIIQLNSKELKIKNTGKAPGIPIEELFGRFKKGNSERDSIGIGLAIVKKICELYGHQVSYDYADGWHALILVFNNQDQQSPI</sequence>
<keyword evidence="4" id="KW-0808">Transferase</keyword>
<dbReference type="SMART" id="SM00387">
    <property type="entry name" value="HATPase_c"/>
    <property type="match status" value="1"/>
</dbReference>
<evidence type="ECO:0000256" key="3">
    <source>
        <dbReference type="ARBA" id="ARBA00022553"/>
    </source>
</evidence>
<dbReference type="InterPro" id="IPR003661">
    <property type="entry name" value="HisK_dim/P_dom"/>
</dbReference>
<dbReference type="EMBL" id="JXRA01000054">
    <property type="protein sequence ID" value="KIO76823.1"/>
    <property type="molecule type" value="Genomic_DNA"/>
</dbReference>